<keyword evidence="2" id="KW-1185">Reference proteome</keyword>
<evidence type="ECO:0000313" key="2">
    <source>
        <dbReference type="Proteomes" id="UP000215914"/>
    </source>
</evidence>
<dbReference type="EMBL" id="MNCJ02000324">
    <property type="protein sequence ID" value="KAF5790940.1"/>
    <property type="molecule type" value="Genomic_DNA"/>
</dbReference>
<accession>A0A9K3N8R8</accession>
<gene>
    <name evidence="1" type="ORF">HanXRQr2_Chr09g0389011</name>
</gene>
<organism evidence="1 2">
    <name type="scientific">Helianthus annuus</name>
    <name type="common">Common sunflower</name>
    <dbReference type="NCBI Taxonomy" id="4232"/>
    <lineage>
        <taxon>Eukaryota</taxon>
        <taxon>Viridiplantae</taxon>
        <taxon>Streptophyta</taxon>
        <taxon>Embryophyta</taxon>
        <taxon>Tracheophyta</taxon>
        <taxon>Spermatophyta</taxon>
        <taxon>Magnoliopsida</taxon>
        <taxon>eudicotyledons</taxon>
        <taxon>Gunneridae</taxon>
        <taxon>Pentapetalae</taxon>
        <taxon>asterids</taxon>
        <taxon>campanulids</taxon>
        <taxon>Asterales</taxon>
        <taxon>Asteraceae</taxon>
        <taxon>Asteroideae</taxon>
        <taxon>Heliantheae alliance</taxon>
        <taxon>Heliantheae</taxon>
        <taxon>Helianthus</taxon>
    </lineage>
</organism>
<reference evidence="1" key="2">
    <citation type="submission" date="2020-06" db="EMBL/GenBank/DDBJ databases">
        <title>Helianthus annuus Genome sequencing and assembly Release 2.</title>
        <authorList>
            <person name="Gouzy J."/>
            <person name="Langlade N."/>
            <person name="Munos S."/>
        </authorList>
    </citation>
    <scope>NUCLEOTIDE SEQUENCE</scope>
    <source>
        <tissue evidence="1">Leaves</tissue>
    </source>
</reference>
<dbReference type="Gramene" id="mRNA:HanXRQr2_Chr09g0389011">
    <property type="protein sequence ID" value="mRNA:HanXRQr2_Chr09g0389011"/>
    <property type="gene ID" value="HanXRQr2_Chr09g0389011"/>
</dbReference>
<evidence type="ECO:0000313" key="1">
    <source>
        <dbReference type="EMBL" id="KAF5790940.1"/>
    </source>
</evidence>
<reference evidence="1" key="1">
    <citation type="journal article" date="2017" name="Nature">
        <title>The sunflower genome provides insights into oil metabolism, flowering and Asterid evolution.</title>
        <authorList>
            <person name="Badouin H."/>
            <person name="Gouzy J."/>
            <person name="Grassa C.J."/>
            <person name="Murat F."/>
            <person name="Staton S.E."/>
            <person name="Cottret L."/>
            <person name="Lelandais-Briere C."/>
            <person name="Owens G.L."/>
            <person name="Carrere S."/>
            <person name="Mayjonade B."/>
            <person name="Legrand L."/>
            <person name="Gill N."/>
            <person name="Kane N.C."/>
            <person name="Bowers J.E."/>
            <person name="Hubner S."/>
            <person name="Bellec A."/>
            <person name="Berard A."/>
            <person name="Berges H."/>
            <person name="Blanchet N."/>
            <person name="Boniface M.C."/>
            <person name="Brunel D."/>
            <person name="Catrice O."/>
            <person name="Chaidir N."/>
            <person name="Claudel C."/>
            <person name="Donnadieu C."/>
            <person name="Faraut T."/>
            <person name="Fievet G."/>
            <person name="Helmstetter N."/>
            <person name="King M."/>
            <person name="Knapp S.J."/>
            <person name="Lai Z."/>
            <person name="Le Paslier M.C."/>
            <person name="Lippi Y."/>
            <person name="Lorenzon L."/>
            <person name="Mandel J.R."/>
            <person name="Marage G."/>
            <person name="Marchand G."/>
            <person name="Marquand E."/>
            <person name="Bret-Mestries E."/>
            <person name="Morien E."/>
            <person name="Nambeesan S."/>
            <person name="Nguyen T."/>
            <person name="Pegot-Espagnet P."/>
            <person name="Pouilly N."/>
            <person name="Raftis F."/>
            <person name="Sallet E."/>
            <person name="Schiex T."/>
            <person name="Thomas J."/>
            <person name="Vandecasteele C."/>
            <person name="Vares D."/>
            <person name="Vear F."/>
            <person name="Vautrin S."/>
            <person name="Crespi M."/>
            <person name="Mangin B."/>
            <person name="Burke J.M."/>
            <person name="Salse J."/>
            <person name="Munos S."/>
            <person name="Vincourt P."/>
            <person name="Rieseberg L.H."/>
            <person name="Langlade N.B."/>
        </authorList>
    </citation>
    <scope>NUCLEOTIDE SEQUENCE</scope>
    <source>
        <tissue evidence="1">Leaves</tissue>
    </source>
</reference>
<dbReference type="AlphaFoldDB" id="A0A9K3N8R8"/>
<comment type="caution">
    <text evidence="1">The sequence shown here is derived from an EMBL/GenBank/DDBJ whole genome shotgun (WGS) entry which is preliminary data.</text>
</comment>
<proteinExistence type="predicted"/>
<name>A0A9K3N8R8_HELAN</name>
<protein>
    <submittedName>
        <fullName evidence="1">Uncharacterized protein</fullName>
    </submittedName>
</protein>
<sequence>MFCKKVKSAILFSMVRTVLSRPRAKNVPELVRTLNEKGVRFWAIQIICG</sequence>
<dbReference type="Proteomes" id="UP000215914">
    <property type="component" value="Unassembled WGS sequence"/>
</dbReference>